<evidence type="ECO:0000256" key="4">
    <source>
        <dbReference type="SAM" id="Phobius"/>
    </source>
</evidence>
<feature type="domain" description="GGDEF" evidence="5">
    <location>
        <begin position="252"/>
        <end position="387"/>
    </location>
</feature>
<keyword evidence="4" id="KW-0812">Transmembrane</keyword>
<comment type="cofactor">
    <cofactor evidence="1">
        <name>Mg(2+)</name>
        <dbReference type="ChEBI" id="CHEBI:18420"/>
    </cofactor>
</comment>
<keyword evidence="4" id="KW-0472">Membrane</keyword>
<dbReference type="FunFam" id="3.30.70.270:FF:000001">
    <property type="entry name" value="Diguanylate cyclase domain protein"/>
    <property type="match status" value="1"/>
</dbReference>
<dbReference type="InterPro" id="IPR029787">
    <property type="entry name" value="Nucleotide_cyclase"/>
</dbReference>
<gene>
    <name evidence="6" type="ORF">NNL22_18455</name>
</gene>
<sequence>MVKLKTLLREYSNPLEWSAGTKAALLLCFTLIVHTQYFLWAYYQLSPYAPETNQHYVNLDFINEYKTHLNCILMLSISFFGLVLWLRKRYPDSEFHEYLATQYFALTLLYGAYAIGTLSIATGVVIAGAPVVGFILFNRRAVILAFVISLAGHWLISYGTTFGDMPYAPVVQNIQEADGSLSHFWLETMYYFTAPHLIVLTVFAYHVLSRWRQREDEIRQLSLTDPLTQLSNRRSILSSLAREHERSRRHGISFSLLLVDLDHFKKINDTWGHPAGDQVLIETAKVLKASVRQNDYVGRYGGEEFLVVLPDTDFEGAHHLAERCRQHLEGLTIDITGSPSLNITGSIGLFCNMDDYSVSAEQMLHYADEALYKAKKSGRNCIVRYNEASETQSST</sequence>
<dbReference type="EC" id="2.7.7.65" evidence="2"/>
<comment type="catalytic activity">
    <reaction evidence="3">
        <text>2 GTP = 3',3'-c-di-GMP + 2 diphosphate</text>
        <dbReference type="Rhea" id="RHEA:24898"/>
        <dbReference type="ChEBI" id="CHEBI:33019"/>
        <dbReference type="ChEBI" id="CHEBI:37565"/>
        <dbReference type="ChEBI" id="CHEBI:58805"/>
        <dbReference type="EC" id="2.7.7.65"/>
    </reaction>
</comment>
<dbReference type="InterPro" id="IPR050469">
    <property type="entry name" value="Diguanylate_Cyclase"/>
</dbReference>
<dbReference type="InterPro" id="IPR000160">
    <property type="entry name" value="GGDEF_dom"/>
</dbReference>
<dbReference type="Gene3D" id="3.30.70.270">
    <property type="match status" value="1"/>
</dbReference>
<evidence type="ECO:0000256" key="2">
    <source>
        <dbReference type="ARBA" id="ARBA00012528"/>
    </source>
</evidence>
<dbReference type="CDD" id="cd01949">
    <property type="entry name" value="GGDEF"/>
    <property type="match status" value="1"/>
</dbReference>
<name>A0A9E8KP23_9ALTE</name>
<dbReference type="PANTHER" id="PTHR45138:SF9">
    <property type="entry name" value="DIGUANYLATE CYCLASE DGCM-RELATED"/>
    <property type="match status" value="1"/>
</dbReference>
<organism evidence="6 7">
    <name type="scientific">Alkalimarinus sediminis</name>
    <dbReference type="NCBI Taxonomy" id="1632866"/>
    <lineage>
        <taxon>Bacteria</taxon>
        <taxon>Pseudomonadati</taxon>
        <taxon>Pseudomonadota</taxon>
        <taxon>Gammaproteobacteria</taxon>
        <taxon>Alteromonadales</taxon>
        <taxon>Alteromonadaceae</taxon>
        <taxon>Alkalimarinus</taxon>
    </lineage>
</organism>
<feature type="transmembrane region" description="Helical" evidence="4">
    <location>
        <begin position="67"/>
        <end position="86"/>
    </location>
</feature>
<evidence type="ECO:0000256" key="3">
    <source>
        <dbReference type="ARBA" id="ARBA00034247"/>
    </source>
</evidence>
<dbReference type="NCBIfam" id="TIGR00254">
    <property type="entry name" value="GGDEF"/>
    <property type="match status" value="1"/>
</dbReference>
<keyword evidence="4" id="KW-1133">Transmembrane helix</keyword>
<keyword evidence="7" id="KW-1185">Reference proteome</keyword>
<feature type="transmembrane region" description="Helical" evidence="4">
    <location>
        <begin position="189"/>
        <end position="208"/>
    </location>
</feature>
<dbReference type="SUPFAM" id="SSF55073">
    <property type="entry name" value="Nucleotide cyclase"/>
    <property type="match status" value="1"/>
</dbReference>
<dbReference type="Pfam" id="PF00990">
    <property type="entry name" value="GGDEF"/>
    <property type="match status" value="1"/>
</dbReference>
<proteinExistence type="predicted"/>
<evidence type="ECO:0000256" key="1">
    <source>
        <dbReference type="ARBA" id="ARBA00001946"/>
    </source>
</evidence>
<feature type="transmembrane region" description="Helical" evidence="4">
    <location>
        <begin position="142"/>
        <end position="160"/>
    </location>
</feature>
<dbReference type="PROSITE" id="PS50887">
    <property type="entry name" value="GGDEF"/>
    <property type="match status" value="1"/>
</dbReference>
<dbReference type="KEGG" id="asem:NNL22_18455"/>
<evidence type="ECO:0000259" key="5">
    <source>
        <dbReference type="PROSITE" id="PS50887"/>
    </source>
</evidence>
<evidence type="ECO:0000313" key="7">
    <source>
        <dbReference type="Proteomes" id="UP001164472"/>
    </source>
</evidence>
<protein>
    <recommendedName>
        <fullName evidence="2">diguanylate cyclase</fullName>
        <ecNumber evidence="2">2.7.7.65</ecNumber>
    </recommendedName>
</protein>
<dbReference type="EMBL" id="CP101527">
    <property type="protein sequence ID" value="UZW74978.1"/>
    <property type="molecule type" value="Genomic_DNA"/>
</dbReference>
<dbReference type="SMART" id="SM00267">
    <property type="entry name" value="GGDEF"/>
    <property type="match status" value="1"/>
</dbReference>
<dbReference type="GO" id="GO:0052621">
    <property type="term" value="F:diguanylate cyclase activity"/>
    <property type="evidence" value="ECO:0007669"/>
    <property type="project" value="UniProtKB-EC"/>
</dbReference>
<dbReference type="Proteomes" id="UP001164472">
    <property type="component" value="Chromosome"/>
</dbReference>
<evidence type="ECO:0000313" key="6">
    <source>
        <dbReference type="EMBL" id="UZW74978.1"/>
    </source>
</evidence>
<dbReference type="PANTHER" id="PTHR45138">
    <property type="entry name" value="REGULATORY COMPONENTS OF SENSORY TRANSDUCTION SYSTEM"/>
    <property type="match status" value="1"/>
</dbReference>
<accession>A0A9E8KP23</accession>
<reference evidence="6" key="1">
    <citation type="submission" date="2022-07" db="EMBL/GenBank/DDBJ databases">
        <title>Alkalimarinus sp. nov., isolated from gut of a Alitta virens.</title>
        <authorList>
            <person name="Yang A.I."/>
            <person name="Shin N.-R."/>
        </authorList>
    </citation>
    <scope>NUCLEOTIDE SEQUENCE</scope>
    <source>
        <strain evidence="6">FA028</strain>
    </source>
</reference>
<dbReference type="AlphaFoldDB" id="A0A9E8KP23"/>
<dbReference type="InterPro" id="IPR043128">
    <property type="entry name" value="Rev_trsase/Diguanyl_cyclase"/>
</dbReference>
<dbReference type="RefSeq" id="WP_251812360.1">
    <property type="nucleotide sequence ID" value="NZ_CP101527.1"/>
</dbReference>